<proteinExistence type="inferred from homology"/>
<keyword evidence="4" id="KW-0732">Signal</keyword>
<sequence length="206" mass="24858">MNTRFFLSFALGIALWSTSACSRQPDRNYLDSLRDYWQTVYPRGGETLYCGRQFRPFDRKVNVEHVYPMSWVTKKLHCGKREQCRHNSPRFNFIESDMHNMYAARKDVNQTRSSMPFGIIPGEDHYYKNCDFEVDFRKHRVEPRPRARGRIARAMLYMSDEYGLDLYRKQRKLLEKWNHQYPPDEEEKRHNRAVARIQGKLNPWIK</sequence>
<dbReference type="SUPFAM" id="SSF54060">
    <property type="entry name" value="His-Me finger endonucleases"/>
    <property type="match status" value="1"/>
</dbReference>
<dbReference type="RefSeq" id="WP_052469768.1">
    <property type="nucleotide sequence ID" value="NZ_AP012273.1"/>
</dbReference>
<evidence type="ECO:0000256" key="2">
    <source>
        <dbReference type="ARBA" id="ARBA00022722"/>
    </source>
</evidence>
<dbReference type="PANTHER" id="PTHR33607">
    <property type="entry name" value="ENDONUCLEASE-1"/>
    <property type="match status" value="1"/>
</dbReference>
<dbReference type="EC" id="3.1.21.1" evidence="5"/>
<reference evidence="5 6" key="1">
    <citation type="journal article" date="2014" name="PLoS ONE">
        <title>Physiological and genomic features of a novel sulfur-oxidizing gammaproteobacterium belonging to a previously uncultivated symbiotic lineage isolated from a hydrothermal vent.</title>
        <authorList>
            <person name="Nunoura T."/>
            <person name="Takaki Y."/>
            <person name="Kazama H."/>
            <person name="Kakuta J."/>
            <person name="Shimamura S."/>
            <person name="Makita H."/>
            <person name="Hirai M."/>
            <person name="Miyazaki M."/>
            <person name="Takai K."/>
        </authorList>
    </citation>
    <scope>NUCLEOTIDE SEQUENCE [LARGE SCALE GENOMIC DNA]</scope>
    <source>
        <strain evidence="5 6">Hiromi1</strain>
    </source>
</reference>
<dbReference type="GO" id="GO:0004530">
    <property type="term" value="F:deoxyribonuclease I activity"/>
    <property type="evidence" value="ECO:0007669"/>
    <property type="project" value="UniProtKB-EC"/>
</dbReference>
<evidence type="ECO:0000256" key="1">
    <source>
        <dbReference type="ARBA" id="ARBA00006429"/>
    </source>
</evidence>
<dbReference type="Pfam" id="PF04231">
    <property type="entry name" value="Endonuclease_1"/>
    <property type="match status" value="1"/>
</dbReference>
<dbReference type="PROSITE" id="PS51257">
    <property type="entry name" value="PROKAR_LIPOPROTEIN"/>
    <property type="match status" value="1"/>
</dbReference>
<dbReference type="PANTHER" id="PTHR33607:SF2">
    <property type="entry name" value="ENDONUCLEASE-1"/>
    <property type="match status" value="1"/>
</dbReference>
<dbReference type="EMBL" id="AP012273">
    <property type="protein sequence ID" value="BAO43156.1"/>
    <property type="molecule type" value="Genomic_DNA"/>
</dbReference>
<accession>A0A7U6GGF3</accession>
<evidence type="ECO:0000313" key="6">
    <source>
        <dbReference type="Proteomes" id="UP000031631"/>
    </source>
</evidence>
<keyword evidence="3 5" id="KW-0378">Hydrolase</keyword>
<organism evidence="5 6">
    <name type="scientific">Thiolapillus brandeum</name>
    <dbReference type="NCBI Taxonomy" id="1076588"/>
    <lineage>
        <taxon>Bacteria</taxon>
        <taxon>Pseudomonadati</taxon>
        <taxon>Pseudomonadota</taxon>
        <taxon>Gammaproteobacteria</taxon>
        <taxon>Chromatiales</taxon>
        <taxon>Sedimenticolaceae</taxon>
        <taxon>Thiolapillus</taxon>
    </lineage>
</organism>
<name>A0A7U6GGF3_9GAMM</name>
<dbReference type="InterPro" id="IPR007346">
    <property type="entry name" value="Endonuclease-I"/>
</dbReference>
<dbReference type="AlphaFoldDB" id="A0A7U6GGF3"/>
<keyword evidence="2" id="KW-0540">Nuclease</keyword>
<keyword evidence="6" id="KW-1185">Reference proteome</keyword>
<evidence type="ECO:0000313" key="5">
    <source>
        <dbReference type="EMBL" id="BAO43156.1"/>
    </source>
</evidence>
<evidence type="ECO:0000256" key="3">
    <source>
        <dbReference type="ARBA" id="ARBA00022801"/>
    </source>
</evidence>
<gene>
    <name evidence="5" type="ORF">TBH_C0210</name>
</gene>
<comment type="similarity">
    <text evidence="1">Belongs to the EndA/NucM nuclease family.</text>
</comment>
<feature type="signal peptide" evidence="4">
    <location>
        <begin position="1"/>
        <end position="22"/>
    </location>
</feature>
<dbReference type="KEGG" id="tbn:TBH_C0210"/>
<evidence type="ECO:0000256" key="4">
    <source>
        <dbReference type="SAM" id="SignalP"/>
    </source>
</evidence>
<protein>
    <submittedName>
        <fullName evidence="5">Deoxyribonuclease I</fullName>
        <ecNumber evidence="5">3.1.21.1</ecNumber>
    </submittedName>
</protein>
<dbReference type="InterPro" id="IPR044925">
    <property type="entry name" value="His-Me_finger_sf"/>
</dbReference>
<feature type="chain" id="PRO_5031538438" evidence="4">
    <location>
        <begin position="23"/>
        <end position="206"/>
    </location>
</feature>
<dbReference type="Proteomes" id="UP000031631">
    <property type="component" value="Chromosome"/>
</dbReference>